<dbReference type="HOGENOM" id="CLU_033141_0_0_5"/>
<reference evidence="2" key="1">
    <citation type="submission" date="2013-11" db="EMBL/GenBank/DDBJ databases">
        <title>Draft genome sequence of the broad-host-range Rhizobium sp. LPU83 strain, a member of the low-genetic diversity Oregon-like Rhizobium sp. group.</title>
        <authorList>
            <person name="Wibberg D."/>
            <person name="Puehler A."/>
            <person name="Schlueter A."/>
        </authorList>
    </citation>
    <scope>NUCLEOTIDE SEQUENCE [LARGE SCALE GENOMIC DNA]</scope>
    <source>
        <strain evidence="2">LPU83</strain>
    </source>
</reference>
<dbReference type="SUPFAM" id="SSF53098">
    <property type="entry name" value="Ribonuclease H-like"/>
    <property type="match status" value="1"/>
</dbReference>
<dbReference type="RefSeq" id="WP_024312901.1">
    <property type="nucleotide sequence ID" value="NZ_ATTO01000001.1"/>
</dbReference>
<dbReference type="PANTHER" id="PTHR33627:SF1">
    <property type="entry name" value="TRANSPOSASE"/>
    <property type="match status" value="1"/>
</dbReference>
<dbReference type="NCBIfam" id="NF033540">
    <property type="entry name" value="transpos_IS701"/>
    <property type="match status" value="1"/>
</dbReference>
<name>W6R944_9HYPH</name>
<dbReference type="PANTHER" id="PTHR33627">
    <property type="entry name" value="TRANSPOSASE"/>
    <property type="match status" value="1"/>
</dbReference>
<proteinExistence type="predicted"/>
<dbReference type="eggNOG" id="COG5659">
    <property type="taxonomic scope" value="Bacteria"/>
</dbReference>
<accession>W6R944</accession>
<evidence type="ECO:0000259" key="1">
    <source>
        <dbReference type="Pfam" id="PF13546"/>
    </source>
</evidence>
<protein>
    <submittedName>
        <fullName evidence="2">Transposase for insertion sequence element IS701</fullName>
    </submittedName>
</protein>
<dbReference type="Pfam" id="PF13546">
    <property type="entry name" value="DDE_5"/>
    <property type="match status" value="1"/>
</dbReference>
<dbReference type="InterPro" id="IPR039365">
    <property type="entry name" value="IS701-like"/>
</dbReference>
<dbReference type="PATRIC" id="fig|348824.6.peg.2314"/>
<organism evidence="2 3">
    <name type="scientific">Rhizobium favelukesii</name>
    <dbReference type="NCBI Taxonomy" id="348824"/>
    <lineage>
        <taxon>Bacteria</taxon>
        <taxon>Pseudomonadati</taxon>
        <taxon>Pseudomonadota</taxon>
        <taxon>Alphaproteobacteria</taxon>
        <taxon>Hyphomicrobiales</taxon>
        <taxon>Rhizobiaceae</taxon>
        <taxon>Rhizobium/Agrobacterium group</taxon>
        <taxon>Rhizobium</taxon>
    </lineage>
</organism>
<dbReference type="AlphaFoldDB" id="W6R944"/>
<evidence type="ECO:0000313" key="3">
    <source>
        <dbReference type="Proteomes" id="UP000019443"/>
    </source>
</evidence>
<dbReference type="InterPro" id="IPR012337">
    <property type="entry name" value="RNaseH-like_sf"/>
</dbReference>
<dbReference type="KEGG" id="rhl:LPU83_2140"/>
<dbReference type="Proteomes" id="UP000019443">
    <property type="component" value="Chromosome"/>
</dbReference>
<dbReference type="InterPro" id="IPR038721">
    <property type="entry name" value="IS701-like_DDE_dom"/>
</dbReference>
<sequence length="395" mass="44096">MSVSSWTGTAIDWERELSALKVQLFSVFRRSEARETCSTFIDGLLSGIERKTGWLMAEQAGFSRPWRTQALLGRSNWDADRMRDIVFDYVVETLGDPSGVLVVDETGFVKKGEHSVGVSRQYSGTAGRIENCQIGVFITYASRFGQALIDRRLYLPEAWATDEKRRNDAAVPKETVFATKPAMARAMLGEALDKGVPCAWVLADAVYGSDYKTRRMLEERQQPYVLSVRSNQTLRLLTDEGLLQTDPRDMADDLPDDAWQALPAGEGAKGLRLYDWARISLPYAVAPGFARYVLIRKSRSNPDAVSYYLVFAPAEATLAELAGAAGLRWTIEECFQRAKDDLGLDHCEARSWHGWHRHMTLVMAAAAFLTRLSADLRRSAFGKPNERSPNPSIAA</sequence>
<feature type="domain" description="Transposase IS701-like DDE" evidence="1">
    <location>
        <begin position="23"/>
        <end position="236"/>
    </location>
</feature>
<gene>
    <name evidence="2" type="ORF">LPU83_2140</name>
</gene>
<evidence type="ECO:0000313" key="2">
    <source>
        <dbReference type="EMBL" id="CDM57797.1"/>
    </source>
</evidence>
<dbReference type="EMBL" id="HG916852">
    <property type="protein sequence ID" value="CDM57797.1"/>
    <property type="molecule type" value="Genomic_DNA"/>
</dbReference>
<keyword evidence="3" id="KW-1185">Reference proteome</keyword>